<dbReference type="GO" id="GO:0015020">
    <property type="term" value="F:glucuronosyltransferase activity"/>
    <property type="evidence" value="ECO:0007669"/>
    <property type="project" value="InterPro"/>
</dbReference>
<keyword evidence="6" id="KW-0812">Transmembrane</keyword>
<keyword evidence="4 6" id="KW-0472">Membrane</keyword>
<evidence type="ECO:0000256" key="4">
    <source>
        <dbReference type="ARBA" id="ARBA00023136"/>
    </source>
</evidence>
<proteinExistence type="predicted"/>
<dbReference type="PANTHER" id="PTHR45719:SF10">
    <property type="entry name" value="CORE-2_I-BRANCHING BETA-1,6-N-ACETYLGLUCOSAMINYLTRANSFERASE FAMILY PROTEIN"/>
    <property type="match status" value="1"/>
</dbReference>
<protein>
    <submittedName>
        <fullName evidence="7">Uncharacterized protein</fullName>
    </submittedName>
</protein>
<sequence length="450" mass="50489">MQNPTQSSSSSPSSSHYSTTLYTILTLTTLLLLLIFFSSSSFPSSPPPPSFSDPYLFPHRPSTTQYHNHQLLFTNNNNKTSNQSPPPSPTIAYFISGSSNDSSRIIRLLLSIYHPRNQYLLHLDRSATQKERDFLALTVQSVAVIWAAQNVNVIGKSDLVSPKGPSSISSTLHGAAVLLKLSSDWDWFINLSAGDYPLVTQDDLLHILSYLPKDLNFVNHTSYIGWKESRIFKPVVVDPGLFLAEQSEIFYGTQKRPLPDAYRLFTGKFSVLPIYYYSQYTNISFALISRKFVEFCILGTENLPRTLLMYLSNSLSSQSIYFPTILCNSPQLNKTVVNHNLQYTAYDSKHEPRALNSHDFNDLINSGSAFGSMFSRDDPVLDRIDQKLLNRRQGQPVPGGWCLGGSSDEVCAIWGDADVLKPGPGAKRLERLMVELLSNETFNSRQCIFE</sequence>
<evidence type="ECO:0000256" key="2">
    <source>
        <dbReference type="ARBA" id="ARBA00022676"/>
    </source>
</evidence>
<keyword evidence="3" id="KW-0808">Transferase</keyword>
<dbReference type="Pfam" id="PF02485">
    <property type="entry name" value="Branch"/>
    <property type="match status" value="1"/>
</dbReference>
<name>A0AAP0H4D9_9ASTR</name>
<dbReference type="InterPro" id="IPR003406">
    <property type="entry name" value="Glyco_trans_14"/>
</dbReference>
<reference evidence="7 8" key="1">
    <citation type="submission" date="2024-04" db="EMBL/GenBank/DDBJ databases">
        <title>The reference genome of an endangered Asteraceae, Deinandra increscens subsp. villosa, native to the Central Coast of California.</title>
        <authorList>
            <person name="Guilliams M."/>
            <person name="Hasenstab-Lehman K."/>
            <person name="Meyer R."/>
            <person name="Mcevoy S."/>
        </authorList>
    </citation>
    <scope>NUCLEOTIDE SEQUENCE [LARGE SCALE GENOMIC DNA]</scope>
    <source>
        <tissue evidence="7">Leaf</tissue>
    </source>
</reference>
<dbReference type="InterPro" id="IPR044610">
    <property type="entry name" value="GLCAT14A/B/C"/>
</dbReference>
<dbReference type="PANTHER" id="PTHR45719">
    <property type="entry name" value="GLYCOSYLTRANSFERASE"/>
    <property type="match status" value="1"/>
</dbReference>
<keyword evidence="2" id="KW-0328">Glycosyltransferase</keyword>
<evidence type="ECO:0000256" key="3">
    <source>
        <dbReference type="ARBA" id="ARBA00022679"/>
    </source>
</evidence>
<keyword evidence="8" id="KW-1185">Reference proteome</keyword>
<gene>
    <name evidence="7" type="ORF">SSX86_008868</name>
</gene>
<feature type="transmembrane region" description="Helical" evidence="6">
    <location>
        <begin position="21"/>
        <end position="42"/>
    </location>
</feature>
<dbReference type="GO" id="GO:0016020">
    <property type="term" value="C:membrane"/>
    <property type="evidence" value="ECO:0007669"/>
    <property type="project" value="UniProtKB-SubCell"/>
</dbReference>
<dbReference type="EMBL" id="JBCNJP010000010">
    <property type="protein sequence ID" value="KAK9072434.1"/>
    <property type="molecule type" value="Genomic_DNA"/>
</dbReference>
<comment type="caution">
    <text evidence="7">The sequence shown here is derived from an EMBL/GenBank/DDBJ whole genome shotgun (WGS) entry which is preliminary data.</text>
</comment>
<organism evidence="7 8">
    <name type="scientific">Deinandra increscens subsp. villosa</name>
    <dbReference type="NCBI Taxonomy" id="3103831"/>
    <lineage>
        <taxon>Eukaryota</taxon>
        <taxon>Viridiplantae</taxon>
        <taxon>Streptophyta</taxon>
        <taxon>Embryophyta</taxon>
        <taxon>Tracheophyta</taxon>
        <taxon>Spermatophyta</taxon>
        <taxon>Magnoliopsida</taxon>
        <taxon>eudicotyledons</taxon>
        <taxon>Gunneridae</taxon>
        <taxon>Pentapetalae</taxon>
        <taxon>asterids</taxon>
        <taxon>campanulids</taxon>
        <taxon>Asterales</taxon>
        <taxon>Asteraceae</taxon>
        <taxon>Asteroideae</taxon>
        <taxon>Heliantheae alliance</taxon>
        <taxon>Madieae</taxon>
        <taxon>Madiinae</taxon>
        <taxon>Deinandra</taxon>
    </lineage>
</organism>
<evidence type="ECO:0000313" key="7">
    <source>
        <dbReference type="EMBL" id="KAK9072434.1"/>
    </source>
</evidence>
<keyword evidence="5" id="KW-0325">Glycoprotein</keyword>
<dbReference type="AlphaFoldDB" id="A0AAP0H4D9"/>
<evidence type="ECO:0000256" key="1">
    <source>
        <dbReference type="ARBA" id="ARBA00004606"/>
    </source>
</evidence>
<evidence type="ECO:0000256" key="5">
    <source>
        <dbReference type="ARBA" id="ARBA00023180"/>
    </source>
</evidence>
<evidence type="ECO:0000313" key="8">
    <source>
        <dbReference type="Proteomes" id="UP001408789"/>
    </source>
</evidence>
<dbReference type="Proteomes" id="UP001408789">
    <property type="component" value="Unassembled WGS sequence"/>
</dbReference>
<evidence type="ECO:0000256" key="6">
    <source>
        <dbReference type="SAM" id="Phobius"/>
    </source>
</evidence>
<comment type="subcellular location">
    <subcellularLocation>
        <location evidence="1">Membrane</location>
        <topology evidence="1">Single-pass type II membrane protein</topology>
    </subcellularLocation>
</comment>
<keyword evidence="6" id="KW-1133">Transmembrane helix</keyword>
<accession>A0AAP0H4D9</accession>